<dbReference type="OrthoDB" id="408728at2759"/>
<dbReference type="GO" id="GO:0060271">
    <property type="term" value="P:cilium assembly"/>
    <property type="evidence" value="ECO:0007669"/>
    <property type="project" value="TreeGrafter"/>
</dbReference>
<dbReference type="EnsemblMetazoa" id="XM_029490411.1">
    <property type="protein sequence ID" value="XP_029346271.1"/>
    <property type="gene ID" value="LOC107882176"/>
</dbReference>
<dbReference type="InterPro" id="IPR001680">
    <property type="entry name" value="WD40_rpt"/>
</dbReference>
<dbReference type="PANTHER" id="PTHR24098">
    <property type="entry name" value="OUTER SEGMENT 5"/>
    <property type="match status" value="1"/>
</dbReference>
<sequence length="79" mass="8999">MLRTKLIVNAEPILSADWNSDSSKIVYTQHDTLCIKSLKANIKTIRIRGHSDLILKVSWCRANDLIVSGGEDCYYKVYI</sequence>
<dbReference type="InterPro" id="IPR036322">
    <property type="entry name" value="WD40_repeat_dom_sf"/>
</dbReference>
<evidence type="ECO:0000313" key="2">
    <source>
        <dbReference type="EnsemblMetazoa" id="XP_029346271.1"/>
    </source>
</evidence>
<reference evidence="2" key="2">
    <citation type="submission" date="2022-06" db="UniProtKB">
        <authorList>
            <consortium name="EnsemblMetazoa"/>
        </authorList>
    </citation>
    <scope>IDENTIFICATION</scope>
</reference>
<evidence type="ECO:0000313" key="3">
    <source>
        <dbReference type="Proteomes" id="UP000007819"/>
    </source>
</evidence>
<dbReference type="InterPro" id="IPR015943">
    <property type="entry name" value="WD40/YVTN_repeat-like_dom_sf"/>
</dbReference>
<dbReference type="RefSeq" id="XP_029346271.1">
    <property type="nucleotide sequence ID" value="XM_029490411.1"/>
</dbReference>
<dbReference type="GO" id="GO:0005929">
    <property type="term" value="C:cilium"/>
    <property type="evidence" value="ECO:0007669"/>
    <property type="project" value="TreeGrafter"/>
</dbReference>
<protein>
    <submittedName>
        <fullName evidence="2">Uncharacterized protein</fullName>
    </submittedName>
</protein>
<keyword evidence="1" id="KW-0853">WD repeat</keyword>
<dbReference type="GO" id="GO:0030992">
    <property type="term" value="C:intraciliary transport particle B"/>
    <property type="evidence" value="ECO:0007669"/>
    <property type="project" value="TreeGrafter"/>
</dbReference>
<evidence type="ECO:0000256" key="1">
    <source>
        <dbReference type="PROSITE-ProRule" id="PRU00221"/>
    </source>
</evidence>
<dbReference type="AlphaFoldDB" id="A0A8R2JT86"/>
<feature type="repeat" description="WD" evidence="1">
    <location>
        <begin position="47"/>
        <end position="79"/>
    </location>
</feature>
<keyword evidence="3" id="KW-1185">Reference proteome</keyword>
<dbReference type="PROSITE" id="PS50082">
    <property type="entry name" value="WD_REPEATS_2"/>
    <property type="match status" value="1"/>
</dbReference>
<reference evidence="3" key="1">
    <citation type="submission" date="2010-06" db="EMBL/GenBank/DDBJ databases">
        <authorList>
            <person name="Jiang H."/>
            <person name="Abraham K."/>
            <person name="Ali S."/>
            <person name="Alsbrooks S.L."/>
            <person name="Anim B.N."/>
            <person name="Anosike U.S."/>
            <person name="Attaway T."/>
            <person name="Bandaranaike D.P."/>
            <person name="Battles P.K."/>
            <person name="Bell S.N."/>
            <person name="Bell A.V."/>
            <person name="Beltran B."/>
            <person name="Bickham C."/>
            <person name="Bustamante Y."/>
            <person name="Caleb T."/>
            <person name="Canada A."/>
            <person name="Cardenas V."/>
            <person name="Carter K."/>
            <person name="Chacko J."/>
            <person name="Chandrabose M.N."/>
            <person name="Chavez D."/>
            <person name="Chavez A."/>
            <person name="Chen L."/>
            <person name="Chu H.-S."/>
            <person name="Claassen K.J."/>
            <person name="Cockrell R."/>
            <person name="Collins M."/>
            <person name="Cooper J.A."/>
            <person name="Cree A."/>
            <person name="Curry S.M."/>
            <person name="Da Y."/>
            <person name="Dao M.D."/>
            <person name="Das B."/>
            <person name="Davila M.-L."/>
            <person name="Davy-Carroll L."/>
            <person name="Denson S."/>
            <person name="Dinh H."/>
            <person name="Ebong V.E."/>
            <person name="Edwards J.R."/>
            <person name="Egan A."/>
            <person name="El-Daye J."/>
            <person name="Escobedo L."/>
            <person name="Fernandez S."/>
            <person name="Fernando P.R."/>
            <person name="Flagg N."/>
            <person name="Forbes L.D."/>
            <person name="Fowler R.G."/>
            <person name="Fu Q."/>
            <person name="Gabisi R.A."/>
            <person name="Ganer J."/>
            <person name="Garbino Pronczuk A."/>
            <person name="Garcia R.M."/>
            <person name="Garner T."/>
            <person name="Garrett T.E."/>
            <person name="Gonzalez D.A."/>
            <person name="Hamid H."/>
            <person name="Hawkins E.S."/>
            <person name="Hirani K."/>
            <person name="Hogues M.E."/>
            <person name="Hollins B."/>
            <person name="Hsiao C.-H."/>
            <person name="Jabil R."/>
            <person name="James M.L."/>
            <person name="Jhangiani S.N."/>
            <person name="Johnson B."/>
            <person name="Johnson Q."/>
            <person name="Joshi V."/>
            <person name="Kalu J.B."/>
            <person name="Kam C."/>
            <person name="Kashfia A."/>
            <person name="Keebler J."/>
            <person name="Kisamo H."/>
            <person name="Kovar C.L."/>
            <person name="Lago L.A."/>
            <person name="Lai C.-Y."/>
            <person name="Laidlaw J."/>
            <person name="Lara F."/>
            <person name="Le T.-K."/>
            <person name="Lee S.L."/>
            <person name="Legall F.H."/>
            <person name="Lemon S.J."/>
            <person name="Lewis L.R."/>
            <person name="Li B."/>
            <person name="Liu Y."/>
            <person name="Liu Y.-S."/>
            <person name="Lopez J."/>
            <person name="Lozado R.J."/>
            <person name="Lu J."/>
            <person name="Madu R.C."/>
            <person name="Maheshwari M."/>
            <person name="Maheshwari R."/>
            <person name="Malloy K."/>
            <person name="Martinez E."/>
            <person name="Mathew T."/>
            <person name="Mercado I.C."/>
            <person name="Mercado C."/>
            <person name="Meyer B."/>
            <person name="Montgomery K."/>
            <person name="Morgan M.B."/>
            <person name="Munidasa M."/>
            <person name="Nazareth L.V."/>
            <person name="Nelson J."/>
            <person name="Ng B.M."/>
            <person name="Nguyen N.B."/>
            <person name="Nguyen P.Q."/>
            <person name="Nguyen T."/>
            <person name="Obregon M."/>
            <person name="Okwuonu G.O."/>
            <person name="Onwere C.G."/>
            <person name="Orozco G."/>
            <person name="Parra A."/>
            <person name="Patel S."/>
            <person name="Patil S."/>
            <person name="Perez A."/>
            <person name="Perez Y."/>
            <person name="Pham C."/>
            <person name="Primus E.L."/>
            <person name="Pu L.-L."/>
            <person name="Puazo M."/>
            <person name="Qin X."/>
            <person name="Quiroz J.B."/>
            <person name="Reese J."/>
            <person name="Richards S."/>
            <person name="Rives C.M."/>
            <person name="Robberts R."/>
            <person name="Ruiz S.J."/>
            <person name="Ruiz M.J."/>
            <person name="Santibanez J."/>
            <person name="Schneider B.W."/>
            <person name="Sisson I."/>
            <person name="Smith M."/>
            <person name="Sodergren E."/>
            <person name="Song X.-Z."/>
            <person name="Song B.B."/>
            <person name="Summersgill H."/>
            <person name="Thelus R."/>
            <person name="Thornton R.D."/>
            <person name="Trejos Z.Y."/>
            <person name="Usmani K."/>
            <person name="Vattathil S."/>
            <person name="Villasana D."/>
            <person name="Walker D.L."/>
            <person name="Wang S."/>
            <person name="Wang K."/>
            <person name="White C.S."/>
            <person name="Williams A.C."/>
            <person name="Williamson J."/>
            <person name="Wilson K."/>
            <person name="Woghiren I.O."/>
            <person name="Woodworth J.R."/>
            <person name="Worley K.C."/>
            <person name="Wright R.A."/>
            <person name="Wu W."/>
            <person name="Young L."/>
            <person name="Zhang L."/>
            <person name="Zhang J."/>
            <person name="Zhu Y."/>
            <person name="Muzny D.M."/>
            <person name="Weinstock G."/>
            <person name="Gibbs R.A."/>
        </authorList>
    </citation>
    <scope>NUCLEOTIDE SEQUENCE [LARGE SCALE GENOMIC DNA]</scope>
    <source>
        <strain evidence="3">LSR1</strain>
    </source>
</reference>
<dbReference type="SUPFAM" id="SSF50978">
    <property type="entry name" value="WD40 repeat-like"/>
    <property type="match status" value="1"/>
</dbReference>
<dbReference type="GeneID" id="107882176"/>
<name>A0A8R2JT86_ACYPI</name>
<proteinExistence type="predicted"/>
<dbReference type="KEGG" id="api:107882176"/>
<dbReference type="Proteomes" id="UP000007819">
    <property type="component" value="Chromosome A2"/>
</dbReference>
<dbReference type="Gene3D" id="2.130.10.10">
    <property type="entry name" value="YVTN repeat-like/Quinoprotein amine dehydrogenase"/>
    <property type="match status" value="1"/>
</dbReference>
<accession>A0A8R2JT86</accession>
<dbReference type="PROSITE" id="PS50294">
    <property type="entry name" value="WD_REPEATS_REGION"/>
    <property type="match status" value="1"/>
</dbReference>
<organism evidence="2 3">
    <name type="scientific">Acyrthosiphon pisum</name>
    <name type="common">Pea aphid</name>
    <dbReference type="NCBI Taxonomy" id="7029"/>
    <lineage>
        <taxon>Eukaryota</taxon>
        <taxon>Metazoa</taxon>
        <taxon>Ecdysozoa</taxon>
        <taxon>Arthropoda</taxon>
        <taxon>Hexapoda</taxon>
        <taxon>Insecta</taxon>
        <taxon>Pterygota</taxon>
        <taxon>Neoptera</taxon>
        <taxon>Paraneoptera</taxon>
        <taxon>Hemiptera</taxon>
        <taxon>Sternorrhyncha</taxon>
        <taxon>Aphidomorpha</taxon>
        <taxon>Aphidoidea</taxon>
        <taxon>Aphididae</taxon>
        <taxon>Macrosiphini</taxon>
        <taxon>Acyrthosiphon</taxon>
    </lineage>
</organism>
<dbReference type="PANTHER" id="PTHR24098:SF0">
    <property type="entry name" value="OUTER SEGMENT 5"/>
    <property type="match status" value="1"/>
</dbReference>